<accession>A0A1S1WSI5</accession>
<dbReference type="AlphaFoldDB" id="A0A1S1WSI5"/>
<reference evidence="2 3" key="1">
    <citation type="submission" date="2016-09" db="EMBL/GenBank/DDBJ databases">
        <title>Chromobacterium muskegensis sp. nov., an insecticidal bacterium isolated from Sphagnum bogs.</title>
        <authorList>
            <person name="Sparks M.E."/>
            <person name="Blackburn M.B."/>
            <person name="Gundersen-Rindal D.E."/>
            <person name="Mitchell A."/>
            <person name="Farrar R."/>
            <person name="Kuhar D."/>
        </authorList>
    </citation>
    <scope>NUCLEOTIDE SEQUENCE [LARGE SCALE GENOMIC DNA]</scope>
    <source>
        <strain evidence="2 3">37-2</strain>
    </source>
</reference>
<dbReference type="EMBL" id="MKCS01000004">
    <property type="protein sequence ID" value="OHX10217.1"/>
    <property type="molecule type" value="Genomic_DNA"/>
</dbReference>
<evidence type="ECO:0000313" key="2">
    <source>
        <dbReference type="EMBL" id="OHX10217.1"/>
    </source>
</evidence>
<dbReference type="PANTHER" id="PTHR46889:SF4">
    <property type="entry name" value="TRANSPOSASE INSO FOR INSERTION SEQUENCE ELEMENT IS911B-RELATED"/>
    <property type="match status" value="1"/>
</dbReference>
<evidence type="ECO:0000313" key="3">
    <source>
        <dbReference type="Proteomes" id="UP000180088"/>
    </source>
</evidence>
<proteinExistence type="predicted"/>
<gene>
    <name evidence="2" type="ORF">BI347_20645</name>
</gene>
<organism evidence="2 3">
    <name type="scientific">Chromobacterium sphagni</name>
    <dbReference type="NCBI Taxonomy" id="1903179"/>
    <lineage>
        <taxon>Bacteria</taxon>
        <taxon>Pseudomonadati</taxon>
        <taxon>Pseudomonadota</taxon>
        <taxon>Betaproteobacteria</taxon>
        <taxon>Neisseriales</taxon>
        <taxon>Chromobacteriaceae</taxon>
        <taxon>Chromobacterium</taxon>
    </lineage>
</organism>
<dbReference type="InterPro" id="IPR050900">
    <property type="entry name" value="Transposase_IS3/IS150/IS904"/>
</dbReference>
<dbReference type="Proteomes" id="UP000180088">
    <property type="component" value="Unassembled WGS sequence"/>
</dbReference>
<dbReference type="STRING" id="1903179.BI347_20645"/>
<dbReference type="InterPro" id="IPR025948">
    <property type="entry name" value="HTH-like_dom"/>
</dbReference>
<dbReference type="PANTHER" id="PTHR46889">
    <property type="entry name" value="TRANSPOSASE INSF FOR INSERTION SEQUENCE IS3B-RELATED"/>
    <property type="match status" value="1"/>
</dbReference>
<name>A0A1S1WSI5_9NEIS</name>
<sequence length="96" mass="10928">MKVAIRAAHAKTRETYGAHRLQPELAAMGFEAGRDRIDRLRREMGLRCRQKRKFKATTHSAHSLPIAENVLGQVFEPTRPNQVWTGDITYIPTDEG</sequence>
<evidence type="ECO:0000259" key="1">
    <source>
        <dbReference type="Pfam" id="PF13276"/>
    </source>
</evidence>
<protein>
    <recommendedName>
        <fullName evidence="1">HTH-like domain-containing protein</fullName>
    </recommendedName>
</protein>
<comment type="caution">
    <text evidence="2">The sequence shown here is derived from an EMBL/GenBank/DDBJ whole genome shotgun (WGS) entry which is preliminary data.</text>
</comment>
<dbReference type="Pfam" id="PF13276">
    <property type="entry name" value="HTH_21"/>
    <property type="match status" value="1"/>
</dbReference>
<feature type="domain" description="HTH-like" evidence="1">
    <location>
        <begin position="4"/>
        <end position="54"/>
    </location>
</feature>